<dbReference type="AlphaFoldDB" id="T0JQF5"/>
<protein>
    <submittedName>
        <fullName evidence="2">Uncharacterized protein</fullName>
    </submittedName>
</protein>
<keyword evidence="1" id="KW-0812">Transmembrane</keyword>
<organism evidence="2 3">
    <name type="scientific">Sulfurimonas hongkongensis</name>
    <dbReference type="NCBI Taxonomy" id="1172190"/>
    <lineage>
        <taxon>Bacteria</taxon>
        <taxon>Pseudomonadati</taxon>
        <taxon>Campylobacterota</taxon>
        <taxon>Epsilonproteobacteria</taxon>
        <taxon>Campylobacterales</taxon>
        <taxon>Sulfurimonadaceae</taxon>
        <taxon>Sulfurimonas</taxon>
    </lineage>
</organism>
<gene>
    <name evidence="2" type="ORF">M947_07910</name>
</gene>
<sequence length="33" mass="3878">MNDLQFLFPLALLIAPIVAYIAYKKHWKIADIF</sequence>
<name>T0JQF5_9BACT</name>
<keyword evidence="1" id="KW-0472">Membrane</keyword>
<evidence type="ECO:0000256" key="1">
    <source>
        <dbReference type="SAM" id="Phobius"/>
    </source>
</evidence>
<reference evidence="2 3" key="1">
    <citation type="submission" date="2013-07" db="EMBL/GenBank/DDBJ databases">
        <title>Sulfurimonas hongkongensis AST-10 Genome Sequencing.</title>
        <authorList>
            <person name="Cai L."/>
            <person name="Zhang T."/>
        </authorList>
    </citation>
    <scope>NUCLEOTIDE SEQUENCE [LARGE SCALE GENOMIC DNA]</scope>
    <source>
        <strain evidence="2 3">AST-10</strain>
    </source>
</reference>
<accession>T0JQF5</accession>
<dbReference type="Proteomes" id="UP000015520">
    <property type="component" value="Unassembled WGS sequence"/>
</dbReference>
<comment type="caution">
    <text evidence="2">The sequence shown here is derived from an EMBL/GenBank/DDBJ whole genome shotgun (WGS) entry which is preliminary data.</text>
</comment>
<evidence type="ECO:0000313" key="3">
    <source>
        <dbReference type="Proteomes" id="UP000015520"/>
    </source>
</evidence>
<keyword evidence="3" id="KW-1185">Reference proteome</keyword>
<keyword evidence="1" id="KW-1133">Transmembrane helix</keyword>
<feature type="transmembrane region" description="Helical" evidence="1">
    <location>
        <begin position="6"/>
        <end position="23"/>
    </location>
</feature>
<dbReference type="STRING" id="1172190.M947_07910"/>
<dbReference type="EMBL" id="AUPZ01000010">
    <property type="protein sequence ID" value="EQB39077.1"/>
    <property type="molecule type" value="Genomic_DNA"/>
</dbReference>
<proteinExistence type="predicted"/>
<evidence type="ECO:0000313" key="2">
    <source>
        <dbReference type="EMBL" id="EQB39077.1"/>
    </source>
</evidence>